<keyword evidence="2" id="KW-0812">Transmembrane</keyword>
<name>A0A1I6LVV6_9EURY</name>
<dbReference type="SMART" id="SM00271">
    <property type="entry name" value="DnaJ"/>
    <property type="match status" value="1"/>
</dbReference>
<proteinExistence type="predicted"/>
<feature type="compositionally biased region" description="Low complexity" evidence="1">
    <location>
        <begin position="173"/>
        <end position="191"/>
    </location>
</feature>
<dbReference type="GO" id="GO:0005737">
    <property type="term" value="C:cytoplasm"/>
    <property type="evidence" value="ECO:0007669"/>
    <property type="project" value="TreeGrafter"/>
</dbReference>
<feature type="transmembrane region" description="Helical" evidence="2">
    <location>
        <begin position="305"/>
        <end position="327"/>
    </location>
</feature>
<dbReference type="InterPro" id="IPR001623">
    <property type="entry name" value="DnaJ_domain"/>
</dbReference>
<dbReference type="GO" id="GO:0051082">
    <property type="term" value="F:unfolded protein binding"/>
    <property type="evidence" value="ECO:0007669"/>
    <property type="project" value="TreeGrafter"/>
</dbReference>
<dbReference type="GO" id="GO:0042026">
    <property type="term" value="P:protein refolding"/>
    <property type="evidence" value="ECO:0007669"/>
    <property type="project" value="TreeGrafter"/>
</dbReference>
<protein>
    <submittedName>
        <fullName evidence="4">DnaJ domain-containing protein</fullName>
    </submittedName>
</protein>
<keyword evidence="5" id="KW-1185">Reference proteome</keyword>
<feature type="compositionally biased region" description="Basic and acidic residues" evidence="1">
    <location>
        <begin position="139"/>
        <end position="152"/>
    </location>
</feature>
<accession>A0A1I6LVV6</accession>
<keyword evidence="2" id="KW-1133">Transmembrane helix</keyword>
<dbReference type="EMBL" id="FOZK01000003">
    <property type="protein sequence ID" value="SFS07402.1"/>
    <property type="molecule type" value="Genomic_DNA"/>
</dbReference>
<feature type="transmembrane region" description="Helical" evidence="2">
    <location>
        <begin position="255"/>
        <end position="272"/>
    </location>
</feature>
<dbReference type="PANTHER" id="PTHR43096:SF58">
    <property type="entry name" value="CHAPERONE DNAJ-DOMAIN SUPERFAMILY PROTEIN"/>
    <property type="match status" value="1"/>
</dbReference>
<dbReference type="RefSeq" id="WP_089817545.1">
    <property type="nucleotide sequence ID" value="NZ_FOZK01000003.1"/>
</dbReference>
<dbReference type="OrthoDB" id="11397at2157"/>
<evidence type="ECO:0000259" key="3">
    <source>
        <dbReference type="PROSITE" id="PS50076"/>
    </source>
</evidence>
<dbReference type="Proteomes" id="UP000199062">
    <property type="component" value="Unassembled WGS sequence"/>
</dbReference>
<feature type="compositionally biased region" description="Basic residues" evidence="1">
    <location>
        <begin position="126"/>
        <end position="138"/>
    </location>
</feature>
<organism evidence="4 5">
    <name type="scientific">Halomicrobium zhouii</name>
    <dbReference type="NCBI Taxonomy" id="767519"/>
    <lineage>
        <taxon>Archaea</taxon>
        <taxon>Methanobacteriati</taxon>
        <taxon>Methanobacteriota</taxon>
        <taxon>Stenosarchaea group</taxon>
        <taxon>Halobacteria</taxon>
        <taxon>Halobacteriales</taxon>
        <taxon>Haloarculaceae</taxon>
        <taxon>Halomicrobium</taxon>
    </lineage>
</organism>
<evidence type="ECO:0000256" key="1">
    <source>
        <dbReference type="SAM" id="MobiDB-lite"/>
    </source>
</evidence>
<feature type="transmembrane region" description="Helical" evidence="2">
    <location>
        <begin position="279"/>
        <end position="299"/>
    </location>
</feature>
<dbReference type="PANTHER" id="PTHR43096">
    <property type="entry name" value="DNAJ HOMOLOG 1, MITOCHONDRIAL-RELATED"/>
    <property type="match status" value="1"/>
</dbReference>
<keyword evidence="2" id="KW-0472">Membrane</keyword>
<dbReference type="PRINTS" id="PR00625">
    <property type="entry name" value="JDOMAIN"/>
</dbReference>
<evidence type="ECO:0000313" key="5">
    <source>
        <dbReference type="Proteomes" id="UP000199062"/>
    </source>
</evidence>
<dbReference type="SUPFAM" id="SSF46565">
    <property type="entry name" value="Chaperone J-domain"/>
    <property type="match status" value="1"/>
</dbReference>
<gene>
    <name evidence="4" type="ORF">SAMN05216559_3213</name>
</gene>
<evidence type="ECO:0000313" key="4">
    <source>
        <dbReference type="EMBL" id="SFS07402.1"/>
    </source>
</evidence>
<dbReference type="PROSITE" id="PS50076">
    <property type="entry name" value="DNAJ_2"/>
    <property type="match status" value="1"/>
</dbReference>
<dbReference type="AlphaFoldDB" id="A0A1I6LVV6"/>
<sequence length="329" mass="35804">MTQTFYDVLGVPPDASTDRIRAAYRERLKESHPDLNDDEDANEATRRIIRARDVLTDESERERYDEVGHEAYVGDDASPVDDEDVSDAATAARRAGWGDGTENESTSSRSATDDHRDRAGRSGADRRRRARDRRRRERAARERVDREADRTGDGSSQNRTTRDTSSQDRATRDATSQATATTDGGSTTADAVSVGGVGEAARSWNGSGGFSVRQRYDTGRRRRMVPTGKSMTLLAVSMVLYPLMLFSALFPPFPLLVNVIVGFCTVFLVGYLQSQPEVGVMVFGSWSLLTPVAFAAVGVPLTGLVGIAALTGTWLPLGLSVATLVLVRP</sequence>
<feature type="compositionally biased region" description="Basic and acidic residues" evidence="1">
    <location>
        <begin position="160"/>
        <end position="172"/>
    </location>
</feature>
<evidence type="ECO:0000256" key="2">
    <source>
        <dbReference type="SAM" id="Phobius"/>
    </source>
</evidence>
<dbReference type="STRING" id="767519.SAMN05216559_3213"/>
<dbReference type="CDD" id="cd06257">
    <property type="entry name" value="DnaJ"/>
    <property type="match status" value="1"/>
</dbReference>
<dbReference type="Gene3D" id="1.10.287.110">
    <property type="entry name" value="DnaJ domain"/>
    <property type="match status" value="1"/>
</dbReference>
<feature type="transmembrane region" description="Helical" evidence="2">
    <location>
        <begin position="230"/>
        <end position="249"/>
    </location>
</feature>
<dbReference type="InterPro" id="IPR036869">
    <property type="entry name" value="J_dom_sf"/>
</dbReference>
<feature type="compositionally biased region" description="Basic and acidic residues" evidence="1">
    <location>
        <begin position="43"/>
        <end position="69"/>
    </location>
</feature>
<feature type="domain" description="J" evidence="3">
    <location>
        <begin position="4"/>
        <end position="68"/>
    </location>
</feature>
<reference evidence="4 5" key="1">
    <citation type="submission" date="2016-10" db="EMBL/GenBank/DDBJ databases">
        <authorList>
            <person name="de Groot N.N."/>
        </authorList>
    </citation>
    <scope>NUCLEOTIDE SEQUENCE [LARGE SCALE GENOMIC DNA]</scope>
    <source>
        <strain evidence="4 5">CGMCC 1.10457</strain>
    </source>
</reference>
<feature type="region of interest" description="Disordered" evidence="1">
    <location>
        <begin position="27"/>
        <end position="192"/>
    </location>
</feature>
<feature type="compositionally biased region" description="Basic and acidic residues" evidence="1">
    <location>
        <begin position="111"/>
        <end position="125"/>
    </location>
</feature>
<dbReference type="Pfam" id="PF00226">
    <property type="entry name" value="DnaJ"/>
    <property type="match status" value="1"/>
</dbReference>